<keyword evidence="2" id="KW-1185">Reference proteome</keyword>
<dbReference type="RefSeq" id="WP_039397225.1">
    <property type="nucleotide sequence ID" value="NZ_JTDK01000006.1"/>
</dbReference>
<sequence length="174" mass="18861">MGEREMAARDLAPGEARRIRDDVVARMGEAEAVAYIVTDPGYFSALVDFPLPDTGPSYVWTGAWEQSDDTVRSPPLLRIGVSPATGKEIDRLRHRMGITTGQPPRPSQWDGDRTHVLLAAHGGRGFAQFIDGTAYVLIVATATVPDDITISRLRDPAPLIERWAALSGSIPAVD</sequence>
<dbReference type="AlphaFoldDB" id="A0A0B2A4Y9"/>
<protein>
    <submittedName>
        <fullName evidence="1">Uncharacterized protein</fullName>
    </submittedName>
</protein>
<accession>A0A0B2A4Y9</accession>
<organism evidence="1 2">
    <name type="scientific">Microbacterium mangrovi</name>
    <dbReference type="NCBI Taxonomy" id="1348253"/>
    <lineage>
        <taxon>Bacteria</taxon>
        <taxon>Bacillati</taxon>
        <taxon>Actinomycetota</taxon>
        <taxon>Actinomycetes</taxon>
        <taxon>Micrococcales</taxon>
        <taxon>Microbacteriaceae</taxon>
        <taxon>Microbacterium</taxon>
    </lineage>
</organism>
<reference evidence="1 2" key="1">
    <citation type="submission" date="2014-11" db="EMBL/GenBank/DDBJ databases">
        <title>Genome sequence of Microbacterium mangrovi MUSC 115(T).</title>
        <authorList>
            <person name="Lee L.-H."/>
        </authorList>
    </citation>
    <scope>NUCLEOTIDE SEQUENCE [LARGE SCALE GENOMIC DNA]</scope>
    <source>
        <strain evidence="1 2">MUSC 115</strain>
    </source>
</reference>
<comment type="caution">
    <text evidence="1">The sequence shown here is derived from an EMBL/GenBank/DDBJ whole genome shotgun (WGS) entry which is preliminary data.</text>
</comment>
<proteinExistence type="predicted"/>
<name>A0A0B2A4Y9_9MICO</name>
<dbReference type="Proteomes" id="UP000031030">
    <property type="component" value="Unassembled WGS sequence"/>
</dbReference>
<dbReference type="EMBL" id="JTDK01000006">
    <property type="protein sequence ID" value="KHK98579.1"/>
    <property type="molecule type" value="Genomic_DNA"/>
</dbReference>
<evidence type="ECO:0000313" key="1">
    <source>
        <dbReference type="EMBL" id="KHK98579.1"/>
    </source>
</evidence>
<evidence type="ECO:0000313" key="2">
    <source>
        <dbReference type="Proteomes" id="UP000031030"/>
    </source>
</evidence>
<gene>
    <name evidence="1" type="ORF">LK09_06310</name>
</gene>
<dbReference type="OrthoDB" id="9805070at2"/>